<evidence type="ECO:0000256" key="3">
    <source>
        <dbReference type="ARBA" id="ARBA00023027"/>
    </source>
</evidence>
<evidence type="ECO:0000256" key="4">
    <source>
        <dbReference type="PIRNR" id="PIRNR036492"/>
    </source>
</evidence>
<evidence type="ECO:0000313" key="9">
    <source>
        <dbReference type="EMBL" id="EMR04713.1"/>
    </source>
</evidence>
<dbReference type="EMBL" id="AODQ01000002">
    <property type="protein sequence ID" value="EMR04713.1"/>
    <property type="molecule type" value="Genomic_DNA"/>
</dbReference>
<organism evidence="9 10">
    <name type="scientific">Cesiribacter andamanensis AMV16</name>
    <dbReference type="NCBI Taxonomy" id="1279009"/>
    <lineage>
        <taxon>Bacteria</taxon>
        <taxon>Pseudomonadati</taxon>
        <taxon>Bacteroidota</taxon>
        <taxon>Cytophagia</taxon>
        <taxon>Cytophagales</taxon>
        <taxon>Cesiribacteraceae</taxon>
        <taxon>Cesiribacter</taxon>
    </lineage>
</organism>
<dbReference type="FunFam" id="3.40.309.10:FF:000003">
    <property type="entry name" value="Aldehyde dehydrogenase"/>
    <property type="match status" value="1"/>
</dbReference>
<name>M7N7Y6_9BACT</name>
<feature type="active site" evidence="5">
    <location>
        <position position="260"/>
    </location>
</feature>
<dbReference type="PANTHER" id="PTHR43570:SF20">
    <property type="entry name" value="ALDEHYDE DEHYDROGENASE ALDX-RELATED"/>
    <property type="match status" value="1"/>
</dbReference>
<feature type="active site" evidence="5 6">
    <location>
        <position position="226"/>
    </location>
</feature>
<keyword evidence="3" id="KW-0520">NAD</keyword>
<dbReference type="PATRIC" id="fig|1279009.4.peg.170"/>
<dbReference type="STRING" id="1279009.ADICEAN_00165"/>
<dbReference type="GO" id="GO:0005737">
    <property type="term" value="C:cytoplasm"/>
    <property type="evidence" value="ECO:0007669"/>
    <property type="project" value="TreeGrafter"/>
</dbReference>
<keyword evidence="10" id="KW-1185">Reference proteome</keyword>
<accession>M7N7Y6</accession>
<dbReference type="eggNOG" id="COG1012">
    <property type="taxonomic scope" value="Bacteria"/>
</dbReference>
<dbReference type="RefSeq" id="WP_009193578.1">
    <property type="nucleotide sequence ID" value="NZ_AODQ01000002.1"/>
</dbReference>
<comment type="similarity">
    <text evidence="1 4 7">Belongs to the aldehyde dehydrogenase family.</text>
</comment>
<dbReference type="InterPro" id="IPR029510">
    <property type="entry name" value="Ald_DH_CS_GLU"/>
</dbReference>
<proteinExistence type="inferred from homology"/>
<evidence type="ECO:0000313" key="10">
    <source>
        <dbReference type="Proteomes" id="UP000011910"/>
    </source>
</evidence>
<dbReference type="Gene3D" id="3.40.309.10">
    <property type="entry name" value="Aldehyde Dehydrogenase, Chain A, domain 2"/>
    <property type="match status" value="1"/>
</dbReference>
<dbReference type="InterPro" id="IPR016162">
    <property type="entry name" value="Ald_DH_N"/>
</dbReference>
<dbReference type="FunFam" id="3.40.605.10:FF:000004">
    <property type="entry name" value="Aldehyde dehydrogenase"/>
    <property type="match status" value="1"/>
</dbReference>
<dbReference type="SUPFAM" id="SSF53720">
    <property type="entry name" value="ALDH-like"/>
    <property type="match status" value="1"/>
</dbReference>
<dbReference type="PANTHER" id="PTHR43570">
    <property type="entry name" value="ALDEHYDE DEHYDROGENASE"/>
    <property type="match status" value="1"/>
</dbReference>
<evidence type="ECO:0000256" key="1">
    <source>
        <dbReference type="ARBA" id="ARBA00009986"/>
    </source>
</evidence>
<dbReference type="InterPro" id="IPR012394">
    <property type="entry name" value="Aldehyde_DH_NAD(P)"/>
</dbReference>
<dbReference type="Proteomes" id="UP000011910">
    <property type="component" value="Unassembled WGS sequence"/>
</dbReference>
<dbReference type="InterPro" id="IPR016163">
    <property type="entry name" value="Ald_DH_C"/>
</dbReference>
<dbReference type="CDD" id="cd07134">
    <property type="entry name" value="ALDH_AlkH-like"/>
    <property type="match status" value="1"/>
</dbReference>
<dbReference type="PIRSF" id="PIRSF036492">
    <property type="entry name" value="ALDH"/>
    <property type="match status" value="1"/>
</dbReference>
<dbReference type="Pfam" id="PF00171">
    <property type="entry name" value="Aldedh"/>
    <property type="match status" value="1"/>
</dbReference>
<dbReference type="Gene3D" id="3.40.605.10">
    <property type="entry name" value="Aldehyde Dehydrogenase, Chain A, domain 1"/>
    <property type="match status" value="1"/>
</dbReference>
<keyword evidence="2 4" id="KW-0560">Oxidoreductase</keyword>
<dbReference type="InterPro" id="IPR016161">
    <property type="entry name" value="Ald_DH/histidinol_DH"/>
</dbReference>
<protein>
    <recommendedName>
        <fullName evidence="4">Aldehyde dehydrogenase</fullName>
    </recommendedName>
</protein>
<feature type="domain" description="Aldehyde dehydrogenase" evidence="8">
    <location>
        <begin position="19"/>
        <end position="452"/>
    </location>
</feature>
<evidence type="ECO:0000259" key="8">
    <source>
        <dbReference type="Pfam" id="PF00171"/>
    </source>
</evidence>
<gene>
    <name evidence="9" type="primary">calB</name>
    <name evidence="9" type="ORF">ADICEAN_00165</name>
</gene>
<dbReference type="GO" id="GO:0006081">
    <property type="term" value="P:aldehyde metabolic process"/>
    <property type="evidence" value="ECO:0007669"/>
    <property type="project" value="InterPro"/>
</dbReference>
<evidence type="ECO:0000256" key="2">
    <source>
        <dbReference type="ARBA" id="ARBA00023002"/>
    </source>
</evidence>
<evidence type="ECO:0000256" key="5">
    <source>
        <dbReference type="PIRSR" id="PIRSR036492-1"/>
    </source>
</evidence>
<evidence type="ECO:0000256" key="7">
    <source>
        <dbReference type="RuleBase" id="RU003345"/>
    </source>
</evidence>
<evidence type="ECO:0000256" key="6">
    <source>
        <dbReference type="PROSITE-ProRule" id="PRU10007"/>
    </source>
</evidence>
<dbReference type="InterPro" id="IPR015590">
    <property type="entry name" value="Aldehyde_DH_dom"/>
</dbReference>
<comment type="caution">
    <text evidence="9">The sequence shown here is derived from an EMBL/GenBank/DDBJ whole genome shotgun (WGS) entry which is preliminary data.</text>
</comment>
<dbReference type="GO" id="GO:0004029">
    <property type="term" value="F:aldehyde dehydrogenase (NAD+) activity"/>
    <property type="evidence" value="ECO:0007669"/>
    <property type="project" value="TreeGrafter"/>
</dbReference>
<sequence>MMHEQADSPPAPTTDMPARMQQVFEQQRQTAQAWRSSTLAERQDRLRNMLSWMEQNRNAIHEALYNDFQKPHPETDISEIYPVQAEIKHALRNLRNWMKPRKVSTPLSHVGTSSYIQYEPKGVCLIIAPWNYPFNLQLVPLVSCLAAGCTAILKPAEETPHTAQLLERMVGELFSPREVAVFTGGKEVAQELLKLPFDHIFFTGSPQVGKLVMKAAAEHLSSVTLELGGKSPAIVDYTANLKEAAERIAFGKWLNAGQTCIAPDYVLVHERVSEPLVQELKKAIAKMYGGEGPESKASHDLARIINQRHFERLQRALQQALAAGAELASGGTLAADERFIAPTVLRSVPEDSQLMQEEIFGPILPIRSYRDLAEAVEYVNARPKPLALYLFTDRPELKQEMLQRTSAGGVCVNDTALHYLQPNLPFGGVNWSGMGKAHGHWGFLSFSNEKSVLQQRSGLTSTSMLKPPYSPAVQKMINLLLRYL</sequence>
<dbReference type="AlphaFoldDB" id="M7N7Y6"/>
<reference evidence="9 10" key="1">
    <citation type="journal article" date="2013" name="Genome Announc.">
        <title>Draft Genome Sequence of Cesiribacter andamanensis Strain AMV16T, Isolated from a Soil Sample from a Mud Volcano in the Andaman Islands, India.</title>
        <authorList>
            <person name="Shivaji S."/>
            <person name="Ara S."/>
            <person name="Begum Z."/>
            <person name="Srinivas T.N."/>
            <person name="Singh A."/>
            <person name="Kumar Pinnaka A."/>
        </authorList>
    </citation>
    <scope>NUCLEOTIDE SEQUENCE [LARGE SCALE GENOMIC DNA]</scope>
    <source>
        <strain evidence="9 10">AMV16</strain>
    </source>
</reference>
<dbReference type="PROSITE" id="PS00687">
    <property type="entry name" value="ALDEHYDE_DEHYDR_GLU"/>
    <property type="match status" value="1"/>
</dbReference>